<evidence type="ECO:0000256" key="1">
    <source>
        <dbReference type="SAM" id="MobiDB-lite"/>
    </source>
</evidence>
<comment type="caution">
    <text evidence="2">The sequence shown here is derived from an EMBL/GenBank/DDBJ whole genome shotgun (WGS) entry which is preliminary data.</text>
</comment>
<dbReference type="Proteomes" id="UP000198406">
    <property type="component" value="Unassembled WGS sequence"/>
</dbReference>
<evidence type="ECO:0008006" key="4">
    <source>
        <dbReference type="Google" id="ProtNLM"/>
    </source>
</evidence>
<dbReference type="OrthoDB" id="7459479at2759"/>
<organism evidence="2 3">
    <name type="scientific">Fistulifera solaris</name>
    <name type="common">Oleaginous diatom</name>
    <dbReference type="NCBI Taxonomy" id="1519565"/>
    <lineage>
        <taxon>Eukaryota</taxon>
        <taxon>Sar</taxon>
        <taxon>Stramenopiles</taxon>
        <taxon>Ochrophyta</taxon>
        <taxon>Bacillariophyta</taxon>
        <taxon>Bacillariophyceae</taxon>
        <taxon>Bacillariophycidae</taxon>
        <taxon>Naviculales</taxon>
        <taxon>Naviculaceae</taxon>
        <taxon>Fistulifera</taxon>
    </lineage>
</organism>
<feature type="compositionally biased region" description="Basic and acidic residues" evidence="1">
    <location>
        <begin position="18"/>
        <end position="37"/>
    </location>
</feature>
<proteinExistence type="predicted"/>
<name>A0A1Z5K014_FISSO</name>
<gene>
    <name evidence="2" type="ORF">FisN_19Hh074</name>
</gene>
<keyword evidence="3" id="KW-1185">Reference proteome</keyword>
<accession>A0A1Z5K014</accession>
<dbReference type="PANTHER" id="PTHR36971">
    <property type="entry name" value="UNNAMED PRODUCT"/>
    <property type="match status" value="1"/>
</dbReference>
<dbReference type="EMBL" id="BDSP01000137">
    <property type="protein sequence ID" value="GAX19499.1"/>
    <property type="molecule type" value="Genomic_DNA"/>
</dbReference>
<dbReference type="AlphaFoldDB" id="A0A1Z5K014"/>
<evidence type="ECO:0000313" key="2">
    <source>
        <dbReference type="EMBL" id="GAX19499.1"/>
    </source>
</evidence>
<feature type="region of interest" description="Disordered" evidence="1">
    <location>
        <begin position="15"/>
        <end position="54"/>
    </location>
</feature>
<protein>
    <recommendedName>
        <fullName evidence="4">Methyltransferase domain-containing protein</fullName>
    </recommendedName>
</protein>
<sequence>MTILAGGDCRIIGEELNDERGSSIHKDNQEPFDEKQQDATIASSSSKKNRSYSGVKNQHKTKYFINWLLQTFPQLHVPRTQSQDIQPDGTLHRQPTETPLESTPLVIDIAGGKGELAARLIVCQRLRVVMIDPRESDVPLCFEKTVLPKLPAVWRCRFQRRQQEDAHILEKTFQERFQQYQMYFQDDTAATHPEVGALIEKAALLVGMHADGATEAIVDTALRYKKPFCVVPCCVFPTLFHTRTIRVRDEEGNEREVPVRSYEQFCQYLMNKHPRIQQSILPFDGRNVAIWWDGTS</sequence>
<reference evidence="2 3" key="1">
    <citation type="journal article" date="2015" name="Plant Cell">
        <title>Oil accumulation by the oleaginous diatom Fistulifera solaris as revealed by the genome and transcriptome.</title>
        <authorList>
            <person name="Tanaka T."/>
            <person name="Maeda Y."/>
            <person name="Veluchamy A."/>
            <person name="Tanaka M."/>
            <person name="Abida H."/>
            <person name="Marechal E."/>
            <person name="Bowler C."/>
            <person name="Muto M."/>
            <person name="Sunaga Y."/>
            <person name="Tanaka M."/>
            <person name="Yoshino T."/>
            <person name="Taniguchi T."/>
            <person name="Fukuda Y."/>
            <person name="Nemoto M."/>
            <person name="Matsumoto M."/>
            <person name="Wong P.S."/>
            <person name="Aburatani S."/>
            <person name="Fujibuchi W."/>
        </authorList>
    </citation>
    <scope>NUCLEOTIDE SEQUENCE [LARGE SCALE GENOMIC DNA]</scope>
    <source>
        <strain evidence="2 3">JPCC DA0580</strain>
    </source>
</reference>
<dbReference type="PANTHER" id="PTHR36971:SF1">
    <property type="entry name" value="METHYLTRANSFERASE DOMAIN-CONTAINING PROTEIN"/>
    <property type="match status" value="1"/>
</dbReference>
<evidence type="ECO:0000313" key="3">
    <source>
        <dbReference type="Proteomes" id="UP000198406"/>
    </source>
</evidence>
<dbReference type="InParanoid" id="A0A1Z5K014"/>